<dbReference type="GO" id="GO:0033971">
    <property type="term" value="F:hydroxyisourate hydrolase activity"/>
    <property type="evidence" value="ECO:0007669"/>
    <property type="project" value="UniProtKB-EC"/>
</dbReference>
<dbReference type="eggNOG" id="KOG3006">
    <property type="taxonomic scope" value="Eukaryota"/>
</dbReference>
<dbReference type="AlphaFoldDB" id="G3AKG6"/>
<dbReference type="InterPro" id="IPR023418">
    <property type="entry name" value="Thyroxine_BS"/>
</dbReference>
<evidence type="ECO:0000259" key="9">
    <source>
        <dbReference type="Pfam" id="PF00576"/>
    </source>
</evidence>
<dbReference type="Gene3D" id="2.60.40.180">
    <property type="entry name" value="Transthyretin/hydroxyisourate hydrolase domain"/>
    <property type="match status" value="1"/>
</dbReference>
<dbReference type="RefSeq" id="XP_007374438.1">
    <property type="nucleotide sequence ID" value="XM_007374376.1"/>
</dbReference>
<dbReference type="EMBL" id="GL996501">
    <property type="protein sequence ID" value="EGW32923.1"/>
    <property type="molecule type" value="Genomic_DNA"/>
</dbReference>
<evidence type="ECO:0000256" key="6">
    <source>
        <dbReference type="ARBA" id="ARBA00022801"/>
    </source>
</evidence>
<dbReference type="GeneID" id="18873305"/>
<dbReference type="InterPro" id="IPR000895">
    <property type="entry name" value="Transthyretin/HIU_hydrolase"/>
</dbReference>
<comment type="similarity">
    <text evidence="3 8">Belongs to the transthyretin family. 5-hydroxyisourate hydrolase subfamily.</text>
</comment>
<evidence type="ECO:0000313" key="10">
    <source>
        <dbReference type="EMBL" id="EGW32923.1"/>
    </source>
</evidence>
<comment type="catalytic activity">
    <reaction evidence="1 8">
        <text>5-hydroxyisourate + H2O = 5-hydroxy-2-oxo-4-ureido-2,5-dihydro-1H-imidazole-5-carboxylate + H(+)</text>
        <dbReference type="Rhea" id="RHEA:23736"/>
        <dbReference type="ChEBI" id="CHEBI:15377"/>
        <dbReference type="ChEBI" id="CHEBI:15378"/>
        <dbReference type="ChEBI" id="CHEBI:18072"/>
        <dbReference type="ChEBI" id="CHEBI:58639"/>
        <dbReference type="EC" id="3.5.2.17"/>
    </reaction>
</comment>
<dbReference type="OrthoDB" id="10265230at2759"/>
<dbReference type="GO" id="GO:0006144">
    <property type="term" value="P:purine nucleobase metabolic process"/>
    <property type="evidence" value="ECO:0007669"/>
    <property type="project" value="UniProtKB-KW"/>
</dbReference>
<organism evidence="11">
    <name type="scientific">Spathaspora passalidarum (strain NRRL Y-27907 / 11-Y1)</name>
    <dbReference type="NCBI Taxonomy" id="619300"/>
    <lineage>
        <taxon>Eukaryota</taxon>
        <taxon>Fungi</taxon>
        <taxon>Dikarya</taxon>
        <taxon>Ascomycota</taxon>
        <taxon>Saccharomycotina</taxon>
        <taxon>Pichiomycetes</taxon>
        <taxon>Debaryomycetaceae</taxon>
        <taxon>Spathaspora</taxon>
    </lineage>
</organism>
<protein>
    <recommendedName>
        <fullName evidence="8">5-hydroxyisourate hydrolase</fullName>
        <shortName evidence="8">HIU hydrolase</shortName>
        <shortName evidence="8">HIUHase</shortName>
        <ecNumber evidence="8">3.5.2.17</ecNumber>
    </recommendedName>
</protein>
<evidence type="ECO:0000256" key="4">
    <source>
        <dbReference type="ARBA" id="ARBA00011881"/>
    </source>
</evidence>
<dbReference type="PANTHER" id="PTHR10395:SF7">
    <property type="entry name" value="5-HYDROXYISOURATE HYDROLASE"/>
    <property type="match status" value="1"/>
</dbReference>
<evidence type="ECO:0000256" key="5">
    <source>
        <dbReference type="ARBA" id="ARBA00022631"/>
    </source>
</evidence>
<dbReference type="SUPFAM" id="SSF49472">
    <property type="entry name" value="Transthyretin (synonym: prealbumin)"/>
    <property type="match status" value="1"/>
</dbReference>
<dbReference type="EC" id="3.5.2.17" evidence="8"/>
<comment type="function">
    <text evidence="2">Catalyzes the hydrolysis of 5-hydroxyisourate (HIU) to 2-oxo-4-hydroxy-4-carboxy-5-ureidoimidazoline (OHCU).</text>
</comment>
<keyword evidence="11" id="KW-1185">Reference proteome</keyword>
<accession>G3AKG6</accession>
<dbReference type="InParanoid" id="G3AKG6"/>
<dbReference type="HOGENOM" id="CLU_115536_0_1_1"/>
<evidence type="ECO:0000256" key="1">
    <source>
        <dbReference type="ARBA" id="ARBA00001043"/>
    </source>
</evidence>
<evidence type="ECO:0000313" key="11">
    <source>
        <dbReference type="Proteomes" id="UP000000709"/>
    </source>
</evidence>
<evidence type="ECO:0000256" key="2">
    <source>
        <dbReference type="ARBA" id="ARBA00002704"/>
    </source>
</evidence>
<feature type="binding site" evidence="7">
    <location>
        <position position="7"/>
    </location>
    <ligand>
        <name>substrate</name>
    </ligand>
</feature>
<dbReference type="Pfam" id="PF00576">
    <property type="entry name" value="Transthyretin"/>
    <property type="match status" value="1"/>
</dbReference>
<dbReference type="PANTHER" id="PTHR10395">
    <property type="entry name" value="URICASE AND TRANSTHYRETIN-RELATED"/>
    <property type="match status" value="1"/>
</dbReference>
<feature type="binding site" evidence="7">
    <location>
        <position position="113"/>
    </location>
    <ligand>
        <name>substrate</name>
    </ligand>
</feature>
<dbReference type="KEGG" id="spaa:SPAPADRAFT_60268"/>
<dbReference type="NCBIfam" id="TIGR02962">
    <property type="entry name" value="hdxy_isourate"/>
    <property type="match status" value="1"/>
</dbReference>
<evidence type="ECO:0000256" key="3">
    <source>
        <dbReference type="ARBA" id="ARBA00009850"/>
    </source>
</evidence>
<dbReference type="Proteomes" id="UP000000709">
    <property type="component" value="Unassembled WGS sequence"/>
</dbReference>
<keyword evidence="6 8" id="KW-0378">Hydrolase</keyword>
<dbReference type="CDD" id="cd05822">
    <property type="entry name" value="TLP_HIUase"/>
    <property type="match status" value="1"/>
</dbReference>
<dbReference type="OMA" id="AMAPEMG"/>
<feature type="binding site" evidence="7">
    <location>
        <position position="44"/>
    </location>
    <ligand>
        <name>substrate</name>
    </ligand>
</feature>
<dbReference type="InterPro" id="IPR023416">
    <property type="entry name" value="Transthyretin/HIU_hydrolase_d"/>
</dbReference>
<comment type="subunit">
    <text evidence="4 8">Homotetramer.</text>
</comment>
<dbReference type="PRINTS" id="PR00189">
    <property type="entry name" value="TRNSTHYRETIN"/>
</dbReference>
<sequence length="116" mass="13478">MTRITTHILNTVNGKPAHDVAVEINLVESNPVPHFTATTNQDGRIIEWQYQDKSTTNQFPSGEYKIKFNTKKYFEKLDQETFYPYVEITFTVKESDEHLHIPLLISNYGYTTYKGS</sequence>
<name>G3AKG6_SPAPN</name>
<dbReference type="InterPro" id="IPR036817">
    <property type="entry name" value="Transthyretin/HIU_hydrolase_sf"/>
</dbReference>
<dbReference type="InterPro" id="IPR014306">
    <property type="entry name" value="Hydroxyisourate_hydrolase"/>
</dbReference>
<keyword evidence="5 8" id="KW-0659">Purine metabolism</keyword>
<reference evidence="10 11" key="1">
    <citation type="journal article" date="2011" name="Proc. Natl. Acad. Sci. U.S.A.">
        <title>Comparative genomics of xylose-fermenting fungi for enhanced biofuel production.</title>
        <authorList>
            <person name="Wohlbach D.J."/>
            <person name="Kuo A."/>
            <person name="Sato T.K."/>
            <person name="Potts K.M."/>
            <person name="Salamov A.A."/>
            <person name="LaButti K.M."/>
            <person name="Sun H."/>
            <person name="Clum A."/>
            <person name="Pangilinan J.L."/>
            <person name="Lindquist E.A."/>
            <person name="Lucas S."/>
            <person name="Lapidus A."/>
            <person name="Jin M."/>
            <person name="Gunawan C."/>
            <person name="Balan V."/>
            <person name="Dale B.E."/>
            <person name="Jeffries T.W."/>
            <person name="Zinkel R."/>
            <person name="Barry K.W."/>
            <person name="Grigoriev I.V."/>
            <person name="Gasch A.P."/>
        </authorList>
    </citation>
    <scope>NUCLEOTIDE SEQUENCE [LARGE SCALE GENOMIC DNA]</scope>
    <source>
        <strain evidence="11">NRRL Y-27907 / 11-Y1</strain>
    </source>
</reference>
<dbReference type="STRING" id="619300.G3AKG6"/>
<proteinExistence type="inferred from homology"/>
<gene>
    <name evidence="10" type="ORF">SPAPADRAFT_60268</name>
</gene>
<dbReference type="PROSITE" id="PS00768">
    <property type="entry name" value="TRANSTHYRETIN_1"/>
    <property type="match status" value="1"/>
</dbReference>
<evidence type="ECO:0000256" key="7">
    <source>
        <dbReference type="PIRSR" id="PIRSR600895-51"/>
    </source>
</evidence>
<evidence type="ECO:0000256" key="8">
    <source>
        <dbReference type="RuleBase" id="RU361270"/>
    </source>
</evidence>
<feature type="domain" description="Transthyretin/hydroxyisourate hydrolase" evidence="9">
    <location>
        <begin position="4"/>
        <end position="115"/>
    </location>
</feature>